<organism evidence="1 2">
    <name type="scientific">Thalassomonas haliotis</name>
    <dbReference type="NCBI Taxonomy" id="485448"/>
    <lineage>
        <taxon>Bacteria</taxon>
        <taxon>Pseudomonadati</taxon>
        <taxon>Pseudomonadota</taxon>
        <taxon>Gammaproteobacteria</taxon>
        <taxon>Alteromonadales</taxon>
        <taxon>Colwelliaceae</taxon>
        <taxon>Thalassomonas</taxon>
    </lineage>
</organism>
<protein>
    <submittedName>
        <fullName evidence="1">Uncharacterized protein</fullName>
    </submittedName>
</protein>
<accession>A0ABY7V6T3</accession>
<dbReference type="EMBL" id="CP059693">
    <property type="protein sequence ID" value="WDE09407.1"/>
    <property type="molecule type" value="Genomic_DNA"/>
</dbReference>
<evidence type="ECO:0000313" key="2">
    <source>
        <dbReference type="Proteomes" id="UP001215231"/>
    </source>
</evidence>
<sequence>MANLVNFVKARSHDSDDMHVSARKDSPGFDLKEKPWAVAMFATKKNGFKQAEKAVLNAIEQVPDQDLKETLKAICKAKMSGKDILHHRGIVTMDTLRSITAAYEAFHHQDAALERAINESKTSFSSYVDDHFDEAVNYKECVGKLNNTCQLIEIKINEIKSEREQTLNEQLLSIYDSSIVQLERQKGNFEGLSHKMLGREGKELTPTDHATIEKCNQLIDNTNELLIHTMDIEELRAKYVPKPDAEVLDRVSQEIERRELSGLEEYMNSEDVNELNDDFYGYSLEEVKNMSSRQLDEIAVDLDLKIRLAKLMQ</sequence>
<gene>
    <name evidence="1" type="ORF">H3N35_13775</name>
</gene>
<evidence type="ECO:0000313" key="1">
    <source>
        <dbReference type="EMBL" id="WDE09407.1"/>
    </source>
</evidence>
<dbReference type="Proteomes" id="UP001215231">
    <property type="component" value="Chromosome"/>
</dbReference>
<keyword evidence="2" id="KW-1185">Reference proteome</keyword>
<reference evidence="1 2" key="1">
    <citation type="journal article" date="2022" name="Mar. Drugs">
        <title>Bioassay-Guided Fractionation Leads to the Detection of Cholic Acid Generated by the Rare Thalassomonas sp.</title>
        <authorList>
            <person name="Pheiffer F."/>
            <person name="Schneider Y.K."/>
            <person name="Hansen E.H."/>
            <person name="Andersen J.H."/>
            <person name="Isaksson J."/>
            <person name="Busche T."/>
            <person name="R C."/>
            <person name="Kalinowski J."/>
            <person name="Zyl L.V."/>
            <person name="Trindade M."/>
        </authorList>
    </citation>
    <scope>NUCLEOTIDE SEQUENCE [LARGE SCALE GENOMIC DNA]</scope>
    <source>
        <strain evidence="1 2">A5K-61T</strain>
    </source>
</reference>
<dbReference type="RefSeq" id="WP_274049346.1">
    <property type="nucleotide sequence ID" value="NZ_CP059693.1"/>
</dbReference>
<proteinExistence type="predicted"/>
<name>A0ABY7V6T3_9GAMM</name>